<sequence length="357" mass="40641">MKIVVYAICKNEAQFVDRWMDSMSEADRVVVLDTGSTDDTVARLEARGAAVTVETIVPWRFDTARNRSLELVDQDADICVCTDLDEVFHPGWRVALEAAWTPEAGQARYRYTWSFRPDGAEGVVFWYEKIHRRQGYRWAHPVHEILRWVGPGQPGPMVTALGVQLDHHPDPAKSRGQYLPLLELSVREEPGDDRNAHYLGREYFFHGRWDDCIATLQGHLSMPSATWKDERAASMRYIAKSYLQKGDLTQAEGWFLRASAEAPHLREPWMDLATLCYRREQWNGVLHFTGTALAITVRPDTYICEAESWGPLPHDLRCQAYFRTGRIGPALEEAQKALALSPSDPRLAGNVEILSKM</sequence>
<dbReference type="Pfam" id="PF00535">
    <property type="entry name" value="Glycos_transf_2"/>
    <property type="match status" value="1"/>
</dbReference>
<protein>
    <submittedName>
        <fullName evidence="2">Glycosyl transferase family 2</fullName>
    </submittedName>
</protein>
<organism evidence="2 3">
    <name type="scientific">Candidatus Flavonifractor intestinigallinarum</name>
    <dbReference type="NCBI Taxonomy" id="2838586"/>
    <lineage>
        <taxon>Bacteria</taxon>
        <taxon>Bacillati</taxon>
        <taxon>Bacillota</taxon>
        <taxon>Clostridia</taxon>
        <taxon>Eubacteriales</taxon>
        <taxon>Oscillospiraceae</taxon>
        <taxon>Flavonifractor</taxon>
    </lineage>
</organism>
<dbReference type="GO" id="GO:0016740">
    <property type="term" value="F:transferase activity"/>
    <property type="evidence" value="ECO:0007669"/>
    <property type="project" value="UniProtKB-KW"/>
</dbReference>
<reference evidence="2" key="2">
    <citation type="submission" date="2021-04" db="EMBL/GenBank/DDBJ databases">
        <authorList>
            <person name="Gilroy R."/>
        </authorList>
    </citation>
    <scope>NUCLEOTIDE SEQUENCE</scope>
    <source>
        <strain evidence="2">CHK192-8294</strain>
    </source>
</reference>
<evidence type="ECO:0000313" key="3">
    <source>
        <dbReference type="Proteomes" id="UP000823921"/>
    </source>
</evidence>
<evidence type="ECO:0000313" key="2">
    <source>
        <dbReference type="EMBL" id="HJB79923.1"/>
    </source>
</evidence>
<evidence type="ECO:0000259" key="1">
    <source>
        <dbReference type="Pfam" id="PF00535"/>
    </source>
</evidence>
<accession>A0A9D2S9U9</accession>
<dbReference type="Gene3D" id="3.90.550.10">
    <property type="entry name" value="Spore Coat Polysaccharide Biosynthesis Protein SpsA, Chain A"/>
    <property type="match status" value="1"/>
</dbReference>
<dbReference type="Gene3D" id="1.25.40.10">
    <property type="entry name" value="Tetratricopeptide repeat domain"/>
    <property type="match status" value="1"/>
</dbReference>
<dbReference type="Proteomes" id="UP000823921">
    <property type="component" value="Unassembled WGS sequence"/>
</dbReference>
<comment type="caution">
    <text evidence="2">The sequence shown here is derived from an EMBL/GenBank/DDBJ whole genome shotgun (WGS) entry which is preliminary data.</text>
</comment>
<feature type="domain" description="Glycosyltransferase 2-like" evidence="1">
    <location>
        <begin position="8"/>
        <end position="92"/>
    </location>
</feature>
<name>A0A9D2S9U9_9FIRM</name>
<dbReference type="SUPFAM" id="SSF48452">
    <property type="entry name" value="TPR-like"/>
    <property type="match status" value="1"/>
</dbReference>
<gene>
    <name evidence="2" type="ORF">H9712_02955</name>
</gene>
<reference evidence="2" key="1">
    <citation type="journal article" date="2021" name="PeerJ">
        <title>Extensive microbial diversity within the chicken gut microbiome revealed by metagenomics and culture.</title>
        <authorList>
            <person name="Gilroy R."/>
            <person name="Ravi A."/>
            <person name="Getino M."/>
            <person name="Pursley I."/>
            <person name="Horton D.L."/>
            <person name="Alikhan N.F."/>
            <person name="Baker D."/>
            <person name="Gharbi K."/>
            <person name="Hall N."/>
            <person name="Watson M."/>
            <person name="Adriaenssens E.M."/>
            <person name="Foster-Nyarko E."/>
            <person name="Jarju S."/>
            <person name="Secka A."/>
            <person name="Antonio M."/>
            <person name="Oren A."/>
            <person name="Chaudhuri R.R."/>
            <person name="La Ragione R."/>
            <person name="Hildebrand F."/>
            <person name="Pallen M.J."/>
        </authorList>
    </citation>
    <scope>NUCLEOTIDE SEQUENCE</scope>
    <source>
        <strain evidence="2">CHK192-8294</strain>
    </source>
</reference>
<dbReference type="EMBL" id="DWXO01000027">
    <property type="protein sequence ID" value="HJB79923.1"/>
    <property type="molecule type" value="Genomic_DNA"/>
</dbReference>
<dbReference type="SUPFAM" id="SSF53448">
    <property type="entry name" value="Nucleotide-diphospho-sugar transferases"/>
    <property type="match status" value="1"/>
</dbReference>
<proteinExistence type="predicted"/>
<dbReference type="InterPro" id="IPR011990">
    <property type="entry name" value="TPR-like_helical_dom_sf"/>
</dbReference>
<keyword evidence="2" id="KW-0808">Transferase</keyword>
<dbReference type="InterPro" id="IPR029044">
    <property type="entry name" value="Nucleotide-diphossugar_trans"/>
</dbReference>
<dbReference type="AlphaFoldDB" id="A0A9D2S9U9"/>
<dbReference type="InterPro" id="IPR001173">
    <property type="entry name" value="Glyco_trans_2-like"/>
</dbReference>